<protein>
    <recommendedName>
        <fullName evidence="4">Secreted protein</fullName>
    </recommendedName>
</protein>
<proteinExistence type="predicted"/>
<reference evidence="2 3" key="1">
    <citation type="submission" date="2024-07" db="EMBL/GenBank/DDBJ databases">
        <title>Section-level genome sequencing and comparative genomics of Aspergillus sections Usti and Cavernicolus.</title>
        <authorList>
            <consortium name="Lawrence Berkeley National Laboratory"/>
            <person name="Nybo J.L."/>
            <person name="Vesth T.C."/>
            <person name="Theobald S."/>
            <person name="Frisvad J.C."/>
            <person name="Larsen T.O."/>
            <person name="Kjaerboelling I."/>
            <person name="Rothschild-Mancinelli K."/>
            <person name="Lyhne E.K."/>
            <person name="Kogle M.E."/>
            <person name="Barry K."/>
            <person name="Clum A."/>
            <person name="Na H."/>
            <person name="Ledsgaard L."/>
            <person name="Lin J."/>
            <person name="Lipzen A."/>
            <person name="Kuo A."/>
            <person name="Riley R."/>
            <person name="Mondo S."/>
            <person name="Labutti K."/>
            <person name="Haridas S."/>
            <person name="Pangalinan J."/>
            <person name="Salamov A.A."/>
            <person name="Simmons B.A."/>
            <person name="Magnuson J.K."/>
            <person name="Chen J."/>
            <person name="Drula E."/>
            <person name="Henrissat B."/>
            <person name="Wiebenga A."/>
            <person name="Lubbers R.J."/>
            <person name="Gomes A.C."/>
            <person name="Makela M.R."/>
            <person name="Stajich J."/>
            <person name="Grigoriev I.V."/>
            <person name="Mortensen U.H."/>
            <person name="De Vries R.P."/>
            <person name="Baker S.E."/>
            <person name="Andersen M.R."/>
        </authorList>
    </citation>
    <scope>NUCLEOTIDE SEQUENCE [LARGE SCALE GENOMIC DNA]</scope>
    <source>
        <strain evidence="2 3">CBS 123904</strain>
    </source>
</reference>
<evidence type="ECO:0000313" key="2">
    <source>
        <dbReference type="EMBL" id="KAL2853889.1"/>
    </source>
</evidence>
<name>A0ABR4KQ14_9EURO</name>
<feature type="signal peptide" evidence="1">
    <location>
        <begin position="1"/>
        <end position="21"/>
    </location>
</feature>
<evidence type="ECO:0008006" key="4">
    <source>
        <dbReference type="Google" id="ProtNLM"/>
    </source>
</evidence>
<dbReference type="EMBL" id="JBFXLU010000017">
    <property type="protein sequence ID" value="KAL2853889.1"/>
    <property type="molecule type" value="Genomic_DNA"/>
</dbReference>
<feature type="chain" id="PRO_5045045378" description="Secreted protein" evidence="1">
    <location>
        <begin position="22"/>
        <end position="102"/>
    </location>
</feature>
<evidence type="ECO:0000313" key="3">
    <source>
        <dbReference type="Proteomes" id="UP001610446"/>
    </source>
</evidence>
<evidence type="ECO:0000256" key="1">
    <source>
        <dbReference type="SAM" id="SignalP"/>
    </source>
</evidence>
<organism evidence="2 3">
    <name type="scientific">Aspergillus pseudoustus</name>
    <dbReference type="NCBI Taxonomy" id="1810923"/>
    <lineage>
        <taxon>Eukaryota</taxon>
        <taxon>Fungi</taxon>
        <taxon>Dikarya</taxon>
        <taxon>Ascomycota</taxon>
        <taxon>Pezizomycotina</taxon>
        <taxon>Eurotiomycetes</taxon>
        <taxon>Eurotiomycetidae</taxon>
        <taxon>Eurotiales</taxon>
        <taxon>Aspergillaceae</taxon>
        <taxon>Aspergillus</taxon>
        <taxon>Aspergillus subgen. Nidulantes</taxon>
    </lineage>
</organism>
<keyword evidence="3" id="KW-1185">Reference proteome</keyword>
<sequence length="102" mass="12039">MRYRPIFLSSFLLSLHQVVLLRRLRLRLPREHAGSASVSRLNRDKLHIVTVLQHQSRDIMTSEMARMYIDLRAWEQYGQGLKRGPCNTNLTQMISYRISSRV</sequence>
<accession>A0ABR4KQ14</accession>
<dbReference type="Proteomes" id="UP001610446">
    <property type="component" value="Unassembled WGS sequence"/>
</dbReference>
<gene>
    <name evidence="2" type="ORF">BJY01DRAFT_206041</name>
</gene>
<comment type="caution">
    <text evidence="2">The sequence shown here is derived from an EMBL/GenBank/DDBJ whole genome shotgun (WGS) entry which is preliminary data.</text>
</comment>
<keyword evidence="1" id="KW-0732">Signal</keyword>